<evidence type="ECO:0000313" key="2">
    <source>
        <dbReference type="Proteomes" id="UP001498398"/>
    </source>
</evidence>
<reference evidence="1 2" key="1">
    <citation type="submission" date="2024-01" db="EMBL/GenBank/DDBJ databases">
        <title>A draft genome for the cacao thread blight pathogen Marasmiellus scandens.</title>
        <authorList>
            <person name="Baruah I.K."/>
            <person name="Leung J."/>
            <person name="Bukari Y."/>
            <person name="Amoako-Attah I."/>
            <person name="Meinhardt L.W."/>
            <person name="Bailey B.A."/>
            <person name="Cohen S.P."/>
        </authorList>
    </citation>
    <scope>NUCLEOTIDE SEQUENCE [LARGE SCALE GENOMIC DNA]</scope>
    <source>
        <strain evidence="1 2">GH-19</strain>
    </source>
</reference>
<accession>A0ABR1JRP7</accession>
<comment type="caution">
    <text evidence="1">The sequence shown here is derived from an EMBL/GenBank/DDBJ whole genome shotgun (WGS) entry which is preliminary data.</text>
</comment>
<gene>
    <name evidence="1" type="ORF">VKT23_006644</name>
</gene>
<dbReference type="SUPFAM" id="SSF103473">
    <property type="entry name" value="MFS general substrate transporter"/>
    <property type="match status" value="1"/>
</dbReference>
<organism evidence="1 2">
    <name type="scientific">Marasmiellus scandens</name>
    <dbReference type="NCBI Taxonomy" id="2682957"/>
    <lineage>
        <taxon>Eukaryota</taxon>
        <taxon>Fungi</taxon>
        <taxon>Dikarya</taxon>
        <taxon>Basidiomycota</taxon>
        <taxon>Agaricomycotina</taxon>
        <taxon>Agaricomycetes</taxon>
        <taxon>Agaricomycetidae</taxon>
        <taxon>Agaricales</taxon>
        <taxon>Marasmiineae</taxon>
        <taxon>Omphalotaceae</taxon>
        <taxon>Marasmiellus</taxon>
    </lineage>
</organism>
<dbReference type="Proteomes" id="UP001498398">
    <property type="component" value="Unassembled WGS sequence"/>
</dbReference>
<proteinExistence type="predicted"/>
<keyword evidence="2" id="KW-1185">Reference proteome</keyword>
<dbReference type="InterPro" id="IPR036259">
    <property type="entry name" value="MFS_trans_sf"/>
</dbReference>
<dbReference type="EMBL" id="JBANRG010000008">
    <property type="protein sequence ID" value="KAK7464474.1"/>
    <property type="molecule type" value="Genomic_DNA"/>
</dbReference>
<protein>
    <submittedName>
        <fullName evidence="1">Uncharacterized protein</fullName>
    </submittedName>
</protein>
<evidence type="ECO:0000313" key="1">
    <source>
        <dbReference type="EMBL" id="KAK7464474.1"/>
    </source>
</evidence>
<name>A0ABR1JRP7_9AGAR</name>
<sequence>MTFGILEDKYLKDVPGTALLSDLGIVRGQQVTIDEAGTLKKGTGRHAHIILIPQPSDDPADPLNWPRWKKEACFWTLAFAASLDGALSPMTGPGYVLLSGQFGVSVDEVASSFGAILLGLACFMYVDFSMKVSLCSNLNQAIPGLACREVRSQNRLPRFSDSGKDWRLASFS</sequence>